<dbReference type="RefSeq" id="WP_255037580.1">
    <property type="nucleotide sequence ID" value="NZ_RJUF01000041.1"/>
</dbReference>
<reference evidence="1 2" key="1">
    <citation type="submission" date="2018-11" db="EMBL/GenBank/DDBJ databases">
        <title>Novel bacteria species description.</title>
        <authorList>
            <person name="Han J.-H."/>
        </authorList>
    </citation>
    <scope>NUCLEOTIDE SEQUENCE [LARGE SCALE GENOMIC DNA]</scope>
    <source>
        <strain evidence="1 2">KCTC23259</strain>
    </source>
</reference>
<gene>
    <name evidence="1" type="ORF">EGI31_12690</name>
</gene>
<organism evidence="1 2">
    <name type="scientific">Lacihabitans soyangensis</name>
    <dbReference type="NCBI Taxonomy" id="869394"/>
    <lineage>
        <taxon>Bacteria</taxon>
        <taxon>Pseudomonadati</taxon>
        <taxon>Bacteroidota</taxon>
        <taxon>Cytophagia</taxon>
        <taxon>Cytophagales</taxon>
        <taxon>Leadbetterellaceae</taxon>
        <taxon>Lacihabitans</taxon>
    </lineage>
</organism>
<sequence length="387" mass="42228">MMDFSGFTADGVQQDNIAGILRFWKVITKAFTGEFPAKAHVVNGEVTADPLAFLPQYFVPAEYVVPNDTKSFDYELLGSDGSENWKHMVGYEMAGFSAAMVAEMMKDQNARSVFFMEDTDGNIVVVGTSVKGLKVTTKGGTGKQGGEKRGAVMTGEEVGYRWAPVPLSVAKKKDFLRRMTGYGPYFQANSNTVTISEAYDTWEFEWEDANGVALPLTDMFLGGVYVQRPNMPYNTGDEVIITKAFTGQPAMSASMSQGWARATITGFSFEGILMQITDLSEGGLNTAFYAFHKASTWYTGLTIGSAPSNGFFGNLVFGYTGGLLPYKLNDKVYIKWSNGFGQIRRIAGRFVGQVGTAVTIYAESVVVLMTLPEPAATTGYEIIRDTI</sequence>
<accession>A0AAE3H3E3</accession>
<keyword evidence="2" id="KW-1185">Reference proteome</keyword>
<protein>
    <submittedName>
        <fullName evidence="1">Uncharacterized protein</fullName>
    </submittedName>
</protein>
<proteinExistence type="predicted"/>
<dbReference type="EMBL" id="RJUF01000041">
    <property type="protein sequence ID" value="MCP9763812.1"/>
    <property type="molecule type" value="Genomic_DNA"/>
</dbReference>
<evidence type="ECO:0000313" key="2">
    <source>
        <dbReference type="Proteomes" id="UP001204144"/>
    </source>
</evidence>
<evidence type="ECO:0000313" key="1">
    <source>
        <dbReference type="EMBL" id="MCP9763812.1"/>
    </source>
</evidence>
<comment type="caution">
    <text evidence="1">The sequence shown here is derived from an EMBL/GenBank/DDBJ whole genome shotgun (WGS) entry which is preliminary data.</text>
</comment>
<dbReference type="AlphaFoldDB" id="A0AAE3H3E3"/>
<dbReference type="Proteomes" id="UP001204144">
    <property type="component" value="Unassembled WGS sequence"/>
</dbReference>
<name>A0AAE3H3E3_9BACT</name>